<dbReference type="Gene3D" id="3.90.580.10">
    <property type="entry name" value="Zinc finger, CHC2-type domain"/>
    <property type="match status" value="1"/>
</dbReference>
<dbReference type="Gene3D" id="3.40.1360.10">
    <property type="match status" value="1"/>
</dbReference>
<organism evidence="6 7">
    <name type="scientific">Paraburkholderia domus</name>
    <dbReference type="NCBI Taxonomy" id="2793075"/>
    <lineage>
        <taxon>Bacteria</taxon>
        <taxon>Pseudomonadati</taxon>
        <taxon>Pseudomonadota</taxon>
        <taxon>Betaproteobacteria</taxon>
        <taxon>Burkholderiales</taxon>
        <taxon>Burkholderiaceae</taxon>
        <taxon>Paraburkholderia</taxon>
    </lineage>
</organism>
<evidence type="ECO:0000256" key="2">
    <source>
        <dbReference type="ARBA" id="ARBA00022771"/>
    </source>
</evidence>
<dbReference type="CDD" id="cd03364">
    <property type="entry name" value="TOPRIM_DnaG_primases"/>
    <property type="match status" value="1"/>
</dbReference>
<dbReference type="SMART" id="SM00400">
    <property type="entry name" value="ZnF_CHCC"/>
    <property type="match status" value="1"/>
</dbReference>
<accession>A0A9N8R5E6</accession>
<reference evidence="6" key="1">
    <citation type="submission" date="2021-02" db="EMBL/GenBank/DDBJ databases">
        <authorList>
            <person name="Vanwijnsberghe S."/>
        </authorList>
    </citation>
    <scope>NUCLEOTIDE SEQUENCE</scope>
    <source>
        <strain evidence="6">R-70211</strain>
    </source>
</reference>
<dbReference type="PANTHER" id="PTHR30313">
    <property type="entry name" value="DNA PRIMASE"/>
    <property type="match status" value="1"/>
</dbReference>
<dbReference type="GO" id="GO:0008270">
    <property type="term" value="F:zinc ion binding"/>
    <property type="evidence" value="ECO:0007669"/>
    <property type="project" value="UniProtKB-KW"/>
</dbReference>
<dbReference type="AlphaFoldDB" id="A0A9N8R5E6"/>
<keyword evidence="3" id="KW-0862">Zinc</keyword>
<dbReference type="SUPFAM" id="SSF56731">
    <property type="entry name" value="DNA primase core"/>
    <property type="match status" value="1"/>
</dbReference>
<evidence type="ECO:0000256" key="4">
    <source>
        <dbReference type="SAM" id="MobiDB-lite"/>
    </source>
</evidence>
<dbReference type="GO" id="GO:0006269">
    <property type="term" value="P:DNA replication, synthesis of primer"/>
    <property type="evidence" value="ECO:0007669"/>
    <property type="project" value="TreeGrafter"/>
</dbReference>
<dbReference type="RefSeq" id="WP_201139636.1">
    <property type="nucleotide sequence ID" value="NZ_CAJNAS010000054.1"/>
</dbReference>
<dbReference type="Gene3D" id="3.90.980.10">
    <property type="entry name" value="DNA primase, catalytic core, N-terminal domain"/>
    <property type="match status" value="1"/>
</dbReference>
<dbReference type="PANTHER" id="PTHR30313:SF2">
    <property type="entry name" value="DNA PRIMASE"/>
    <property type="match status" value="1"/>
</dbReference>
<dbReference type="GO" id="GO:0005737">
    <property type="term" value="C:cytoplasm"/>
    <property type="evidence" value="ECO:0007669"/>
    <property type="project" value="TreeGrafter"/>
</dbReference>
<keyword evidence="6" id="KW-0548">Nucleotidyltransferase</keyword>
<name>A0A9N8R5E6_9BURK</name>
<protein>
    <submittedName>
        <fullName evidence="6">DNA primase</fullName>
        <ecNumber evidence="6">2.7.7.-</ecNumber>
    </submittedName>
</protein>
<dbReference type="InterPro" id="IPR050219">
    <property type="entry name" value="DnaG_primase"/>
</dbReference>
<keyword evidence="7" id="KW-1185">Reference proteome</keyword>
<keyword evidence="2" id="KW-0863">Zinc-finger</keyword>
<evidence type="ECO:0000313" key="7">
    <source>
        <dbReference type="Proteomes" id="UP000675121"/>
    </source>
</evidence>
<dbReference type="Pfam" id="PF01807">
    <property type="entry name" value="Zn_ribbon_DnaG"/>
    <property type="match status" value="1"/>
</dbReference>
<dbReference type="EC" id="2.7.7.-" evidence="6"/>
<dbReference type="Proteomes" id="UP000675121">
    <property type="component" value="Unassembled WGS sequence"/>
</dbReference>
<dbReference type="GO" id="GO:0003899">
    <property type="term" value="F:DNA-directed RNA polymerase activity"/>
    <property type="evidence" value="ECO:0007669"/>
    <property type="project" value="InterPro"/>
</dbReference>
<dbReference type="InterPro" id="IPR036977">
    <property type="entry name" value="DNA_primase_Znf_CHC2"/>
</dbReference>
<evidence type="ECO:0000256" key="3">
    <source>
        <dbReference type="ARBA" id="ARBA00022833"/>
    </source>
</evidence>
<evidence type="ECO:0000256" key="1">
    <source>
        <dbReference type="ARBA" id="ARBA00022723"/>
    </source>
</evidence>
<keyword evidence="1" id="KW-0479">Metal-binding</keyword>
<evidence type="ECO:0000313" key="6">
    <source>
        <dbReference type="EMBL" id="CAE6969432.1"/>
    </source>
</evidence>
<dbReference type="InterPro" id="IPR034151">
    <property type="entry name" value="TOPRIM_DnaG_bac"/>
</dbReference>
<dbReference type="InterPro" id="IPR002694">
    <property type="entry name" value="Znf_CHC2"/>
</dbReference>
<dbReference type="InterPro" id="IPR037068">
    <property type="entry name" value="DNA_primase_core_N_sf"/>
</dbReference>
<feature type="domain" description="Zinc finger CHC2-type" evidence="5">
    <location>
        <begin position="36"/>
        <end position="90"/>
    </location>
</feature>
<dbReference type="Pfam" id="PF13155">
    <property type="entry name" value="Toprim_2"/>
    <property type="match status" value="1"/>
</dbReference>
<sequence length="982" mass="109213">MPRIPETELERLKREVSLVRLIESQGHELKKRGRDWVMRCVFHEEDTPSLSVSEAKNVYHCFGCNASGTVLDWVMKTQGVSLPHAVQLLRNDAPLAGAEKVGVNRSQARHLPSLAAGSDEAVLLREVADTYHATLKQSPEAQAYLVQRGLVHGELIDTFRLGYANKSLTYRLPPGYSKEGRDVRAKLQRVGVYRESGHEHLNGCLVVPVFDLESGDGVVNVRQMYGRRIAPGHKIPAGQPKHLYLSLPLAGVWNEVALVASREVIVCEALIDALTFWCAGYRNVIAAFGVNGFTADHWAALKRHGTQRAWIAYDRDDAGNAAAEKLGTELREVGIETWRVLFPKGMDANDYARKVAPADRSLGVLLQQAEWIGKGRRAAAEAAVTPATAMAAKEEVQPAPVDELDVKQTEGGELLFTFGERVWRIRGWQKNLGPEQMRVNAQVRRGDSYHVDTLDVYSAKARAVYLKTAAIELGNQEDTLKRDLGRVLLKLETLQDEAIRATLAPKEKGVTLDAVEHAAALDWLKAPDLIARLEADMARCGVVGEATNLLAGYLSAVSRKLDAPLAVLIQSSSAAGKSSLMDAVLDLMPDEERIQYSAMTGQSLFYLGETDLQHKILAIAEEEGVRQAAYALKLLQSDGELTIASTGKDEATGNLVTKQYRVKGPVMLMLTTTAIDVDEELLNRCLVLTINESREQTREIHARQRAKQTLEGLLAETDKQHIIELHRNAQRLLKPVHVVNPFAEQLTFMDDKTRMRRDHMKYLTLIRSIALLHQYQRPHRTVTHRGEALTYIEVTKADIALANRIAHEVLGRTLDELPPQTRRLLTMVQAWVNERCTATAQKQNEFRFTRRDVREATRWGDTQLKVHLARLVELEYVLTHRGLRGLTHEYELRYDGVDDGRPHLMGLLELQTLDNDANRSGQNDERSGSGRVVAGGRSEVIDQGQGHAVQGMEAEPVGVNANAYIGEKTCASSLARVVEDSR</sequence>
<evidence type="ECO:0000259" key="5">
    <source>
        <dbReference type="SMART" id="SM00400"/>
    </source>
</evidence>
<dbReference type="SUPFAM" id="SSF57783">
    <property type="entry name" value="Zinc beta-ribbon"/>
    <property type="match status" value="1"/>
</dbReference>
<keyword evidence="6" id="KW-0808">Transferase</keyword>
<comment type="caution">
    <text evidence="6">The sequence shown here is derived from an EMBL/GenBank/DDBJ whole genome shotgun (WGS) entry which is preliminary data.</text>
</comment>
<feature type="region of interest" description="Disordered" evidence="4">
    <location>
        <begin position="915"/>
        <end position="936"/>
    </location>
</feature>
<dbReference type="EMBL" id="CAJNAS010000054">
    <property type="protein sequence ID" value="CAE6969432.1"/>
    <property type="molecule type" value="Genomic_DNA"/>
</dbReference>
<proteinExistence type="predicted"/>
<dbReference type="GO" id="GO:0003677">
    <property type="term" value="F:DNA binding"/>
    <property type="evidence" value="ECO:0007669"/>
    <property type="project" value="InterPro"/>
</dbReference>
<gene>
    <name evidence="6" type="primary">dnaG_2</name>
    <name evidence="6" type="ORF">R70211_07683</name>
</gene>